<evidence type="ECO:0000256" key="4">
    <source>
        <dbReference type="SAM" id="MobiDB-lite"/>
    </source>
</evidence>
<dbReference type="Pfam" id="PF06978">
    <property type="entry name" value="POP1_N"/>
    <property type="match status" value="2"/>
</dbReference>
<evidence type="ECO:0000259" key="6">
    <source>
        <dbReference type="Pfam" id="PF08170"/>
    </source>
</evidence>
<dbReference type="Proteomes" id="UP000245591">
    <property type="component" value="Unassembled WGS sequence"/>
</dbReference>
<accession>A0A2U1IYI3</accession>
<dbReference type="InterPro" id="IPR055079">
    <property type="entry name" value="POP1_C"/>
</dbReference>
<feature type="domain" description="POP1 C-terminal" evidence="7">
    <location>
        <begin position="755"/>
        <end position="830"/>
    </location>
</feature>
<sequence length="869" mass="99551">MDNKRQGKKFSDLQAKRDHYRQISTQSQANVNAKHIDVEKFVETRAYEITAMQQALESSKKMNNARAFQTLPRHLRRRAASHNVKRVPFRLRAKTILEQQKSAMNKSPAASKKAEEKEQPIKNRRHRRKGSVLVKEYTRRQQGKRWLETHIWHTKRMRMKEKWGIMIAETPNDKSHRAIYKALHKAIIHDTSYTKTVEIKGPYLDIVKLFSGICISERDLTSKMYTNGTHIIPLILCKKDIRKVIGPANGIWQNFLENDNSKSDDMVVDSQSSSFYLRFHPGMNEQVMFRLGDQLRVMALQDVVSVCDKSLEIMSVDIYGAKATELLQSVLEFSPNKNQNDSGSKKTSISEKIWNCLRNVSDSKSVPEGLVLQLESIDPRLKFPQKMKSKKSNVPKTPDAIKNHEDMVNKEYGDTIEHLNNYFGMAPQDIQTNGVWSTGYCKQLLDSKKSEGELNSRRQNLLIPGTKLEYTKEDISIPIILVRRGPPHIIGSSHEQLPFSRDCISGWTFICPSGFVLDFWKSFVFAGGRAIGLREHAMLCFESLIPYFPECWALTESYNEYFFGSKDGKTLGQLQTEYDRWKKKPASKKENYMKKGVTSPFYPLLYKLVGLEEPQEHLKYSFMNTDQKESQLDKSFNESEPKIIAKSDPTIDPWMIVSSFELECIRKMLKPLENQTQYSDFSFTKWIEPLMQKCDQTKNSLNESMSIYSLPSQESYRKSLVRVSLLSISRGTPTSNAAIALPEIAKDVNNDFDGESSDENSGLVSGDKNPESKKRLFPNQGSTIGYVMGGDFSYSSSKGAAIGICSLEGLYKIWMMHGVNSKDVLDLVKKTRKPKVYNFIKSRKTIDDSIFVEVCNVDGKTRRLYSLYV</sequence>
<keyword evidence="9" id="KW-1185">Reference proteome</keyword>
<dbReference type="EMBL" id="MBFU01000704">
    <property type="protein sequence ID" value="PVZ97871.1"/>
    <property type="molecule type" value="Genomic_DNA"/>
</dbReference>
<gene>
    <name evidence="8" type="ORF">BB558_006157</name>
</gene>
<keyword evidence="2" id="KW-0819">tRNA processing</keyword>
<feature type="region of interest" description="Disordered" evidence="4">
    <location>
        <begin position="100"/>
        <end position="129"/>
    </location>
</feature>
<evidence type="ECO:0000313" key="8">
    <source>
        <dbReference type="EMBL" id="PVZ97871.1"/>
    </source>
</evidence>
<evidence type="ECO:0000256" key="1">
    <source>
        <dbReference type="ARBA" id="ARBA00004123"/>
    </source>
</evidence>
<dbReference type="GO" id="GO:0000172">
    <property type="term" value="C:ribonuclease MRP complex"/>
    <property type="evidence" value="ECO:0007669"/>
    <property type="project" value="InterPro"/>
</dbReference>
<comment type="subcellular location">
    <subcellularLocation>
        <location evidence="1">Nucleus</location>
    </subcellularLocation>
</comment>
<comment type="caution">
    <text evidence="8">The sequence shown here is derived from an EMBL/GenBank/DDBJ whole genome shotgun (WGS) entry which is preliminary data.</text>
</comment>
<dbReference type="InterPro" id="IPR009723">
    <property type="entry name" value="Pop1_N"/>
</dbReference>
<feature type="domain" description="Pop1 N-terminal" evidence="5">
    <location>
        <begin position="41"/>
        <end position="129"/>
    </location>
</feature>
<dbReference type="Pfam" id="PF22770">
    <property type="entry name" value="POP1_C"/>
    <property type="match status" value="1"/>
</dbReference>
<dbReference type="PANTHER" id="PTHR22731">
    <property type="entry name" value="RIBONUCLEASES P/MRP PROTEIN SUBUNIT POP1"/>
    <property type="match status" value="1"/>
</dbReference>
<dbReference type="PANTHER" id="PTHR22731:SF3">
    <property type="entry name" value="RIBONUCLEASES P_MRP PROTEIN SUBUNIT POP1"/>
    <property type="match status" value="1"/>
</dbReference>
<evidence type="ECO:0000259" key="5">
    <source>
        <dbReference type="Pfam" id="PF06978"/>
    </source>
</evidence>
<feature type="domain" description="POPLD" evidence="6">
    <location>
        <begin position="506"/>
        <end position="603"/>
    </location>
</feature>
<evidence type="ECO:0000256" key="2">
    <source>
        <dbReference type="ARBA" id="ARBA00022694"/>
    </source>
</evidence>
<feature type="region of interest" description="Disordered" evidence="4">
    <location>
        <begin position="750"/>
        <end position="775"/>
    </location>
</feature>
<feature type="domain" description="Pop1 N-terminal" evidence="5">
    <location>
        <begin position="136"/>
        <end position="201"/>
    </location>
</feature>
<evidence type="ECO:0000256" key="3">
    <source>
        <dbReference type="ARBA" id="ARBA00023242"/>
    </source>
</evidence>
<name>A0A2U1IYI3_SMIAN</name>
<dbReference type="AlphaFoldDB" id="A0A2U1IYI3"/>
<dbReference type="InterPro" id="IPR012590">
    <property type="entry name" value="POPLD_dom"/>
</dbReference>
<protein>
    <submittedName>
        <fullName evidence="8">Uncharacterized protein</fullName>
    </submittedName>
</protein>
<dbReference type="InterPro" id="IPR039182">
    <property type="entry name" value="Pop1"/>
</dbReference>
<evidence type="ECO:0000313" key="9">
    <source>
        <dbReference type="Proteomes" id="UP000245591"/>
    </source>
</evidence>
<dbReference type="Pfam" id="PF08170">
    <property type="entry name" value="POPLD"/>
    <property type="match status" value="1"/>
</dbReference>
<dbReference type="GO" id="GO:0005655">
    <property type="term" value="C:nucleolar ribonuclease P complex"/>
    <property type="evidence" value="ECO:0007669"/>
    <property type="project" value="InterPro"/>
</dbReference>
<feature type="region of interest" description="Disordered" evidence="4">
    <location>
        <begin position="1"/>
        <end position="21"/>
    </location>
</feature>
<evidence type="ECO:0000259" key="7">
    <source>
        <dbReference type="Pfam" id="PF22770"/>
    </source>
</evidence>
<reference evidence="8 9" key="1">
    <citation type="journal article" date="2018" name="MBio">
        <title>Comparative Genomics Reveals the Core Gene Toolbox for the Fungus-Insect Symbiosis.</title>
        <authorList>
            <person name="Wang Y."/>
            <person name="Stata M."/>
            <person name="Wang W."/>
            <person name="Stajich J.E."/>
            <person name="White M.M."/>
            <person name="Moncalvo J.M."/>
        </authorList>
    </citation>
    <scope>NUCLEOTIDE SEQUENCE [LARGE SCALE GENOMIC DNA]</scope>
    <source>
        <strain evidence="8 9">AUS-126-30</strain>
    </source>
</reference>
<dbReference type="GO" id="GO:0001682">
    <property type="term" value="P:tRNA 5'-leader removal"/>
    <property type="evidence" value="ECO:0007669"/>
    <property type="project" value="InterPro"/>
</dbReference>
<proteinExistence type="predicted"/>
<feature type="compositionally biased region" description="Basic and acidic residues" evidence="4">
    <location>
        <begin position="112"/>
        <end position="121"/>
    </location>
</feature>
<organism evidence="8 9">
    <name type="scientific">Smittium angustum</name>
    <dbReference type="NCBI Taxonomy" id="133377"/>
    <lineage>
        <taxon>Eukaryota</taxon>
        <taxon>Fungi</taxon>
        <taxon>Fungi incertae sedis</taxon>
        <taxon>Zoopagomycota</taxon>
        <taxon>Kickxellomycotina</taxon>
        <taxon>Harpellomycetes</taxon>
        <taxon>Harpellales</taxon>
        <taxon>Legeriomycetaceae</taxon>
        <taxon>Smittium</taxon>
    </lineage>
</organism>
<keyword evidence="3" id="KW-0539">Nucleus</keyword>